<reference evidence="4 5" key="1">
    <citation type="submission" date="2019-03" db="EMBL/GenBank/DDBJ databases">
        <title>Draft genome sequences of novel Actinobacteria.</title>
        <authorList>
            <person name="Sahin N."/>
            <person name="Ay H."/>
            <person name="Saygin H."/>
        </authorList>
    </citation>
    <scope>NUCLEOTIDE SEQUENCE [LARGE SCALE GENOMIC DNA]</scope>
    <source>
        <strain evidence="4 5">JCM 13523</strain>
    </source>
</reference>
<dbReference type="Pfam" id="PF22725">
    <property type="entry name" value="GFO_IDH_MocA_C3"/>
    <property type="match status" value="1"/>
</dbReference>
<dbReference type="EMBL" id="SMKX01000067">
    <property type="protein sequence ID" value="TDD57712.1"/>
    <property type="molecule type" value="Genomic_DNA"/>
</dbReference>
<evidence type="ECO:0000313" key="5">
    <source>
        <dbReference type="Proteomes" id="UP000295124"/>
    </source>
</evidence>
<evidence type="ECO:0000259" key="3">
    <source>
        <dbReference type="Pfam" id="PF22725"/>
    </source>
</evidence>
<feature type="domain" description="Gfo/Idh/MocA-like oxidoreductase N-terminal" evidence="2">
    <location>
        <begin position="6"/>
        <end position="119"/>
    </location>
</feature>
<dbReference type="GO" id="GO:0000166">
    <property type="term" value="F:nucleotide binding"/>
    <property type="evidence" value="ECO:0007669"/>
    <property type="project" value="InterPro"/>
</dbReference>
<evidence type="ECO:0000256" key="1">
    <source>
        <dbReference type="ARBA" id="ARBA00023002"/>
    </source>
</evidence>
<dbReference type="PANTHER" id="PTHR43818:SF11">
    <property type="entry name" value="BCDNA.GH03377"/>
    <property type="match status" value="1"/>
</dbReference>
<dbReference type="InterPro" id="IPR050463">
    <property type="entry name" value="Gfo/Idh/MocA_oxidrdct_glycsds"/>
</dbReference>
<organism evidence="4 5">
    <name type="scientific">Kribbella antibiotica</name>
    <dbReference type="NCBI Taxonomy" id="190195"/>
    <lineage>
        <taxon>Bacteria</taxon>
        <taxon>Bacillati</taxon>
        <taxon>Actinomycetota</taxon>
        <taxon>Actinomycetes</taxon>
        <taxon>Propionibacteriales</taxon>
        <taxon>Kribbellaceae</taxon>
        <taxon>Kribbella</taxon>
    </lineage>
</organism>
<keyword evidence="1" id="KW-0560">Oxidoreductase</keyword>
<sequence>METPVRLGIIGLGAMGAEVLSVASAHPAFEVVAAADPEVARHQDGYPSVRFTTDSADVRDGLDAVYIATPPAFHADLAVAALQAGLSVLCEKPLAIDLADGRRMVAAADAAPGVAAVNFALSDRHATVQLEDALGFGLIGEVLSVEIRLAFTHWPRDFQAHAGWLDGRAQGGFVREVLSHFVYLTDRLLGPLEPVDLHLDHGADFRSEIAAWGLLRAGGVPVQVSAVAGAAGQDSYEWIIRGTKRSYLLRDWDQLFVADSNGWKPVRLVGARGSEETRLSLFAEAMHGRSSGNLADFATGFRVQQVVEAFHQA</sequence>
<dbReference type="SUPFAM" id="SSF51735">
    <property type="entry name" value="NAD(P)-binding Rossmann-fold domains"/>
    <property type="match status" value="1"/>
</dbReference>
<dbReference type="InterPro" id="IPR055170">
    <property type="entry name" value="GFO_IDH_MocA-like_dom"/>
</dbReference>
<dbReference type="Gene3D" id="3.30.360.10">
    <property type="entry name" value="Dihydrodipicolinate Reductase, domain 2"/>
    <property type="match status" value="1"/>
</dbReference>
<name>A0A4R4ZLL6_9ACTN</name>
<proteinExistence type="predicted"/>
<keyword evidence="5" id="KW-1185">Reference proteome</keyword>
<dbReference type="SUPFAM" id="SSF55347">
    <property type="entry name" value="Glyceraldehyde-3-phosphate dehydrogenase-like, C-terminal domain"/>
    <property type="match status" value="1"/>
</dbReference>
<feature type="domain" description="GFO/IDH/MocA-like oxidoreductase" evidence="3">
    <location>
        <begin position="130"/>
        <end position="246"/>
    </location>
</feature>
<dbReference type="Proteomes" id="UP000295124">
    <property type="component" value="Unassembled WGS sequence"/>
</dbReference>
<accession>A0A4R4ZLL6</accession>
<dbReference type="Gene3D" id="3.40.50.720">
    <property type="entry name" value="NAD(P)-binding Rossmann-like Domain"/>
    <property type="match status" value="1"/>
</dbReference>
<evidence type="ECO:0000313" key="4">
    <source>
        <dbReference type="EMBL" id="TDD57712.1"/>
    </source>
</evidence>
<evidence type="ECO:0000259" key="2">
    <source>
        <dbReference type="Pfam" id="PF01408"/>
    </source>
</evidence>
<dbReference type="InterPro" id="IPR000683">
    <property type="entry name" value="Gfo/Idh/MocA-like_OxRdtase_N"/>
</dbReference>
<protein>
    <submittedName>
        <fullName evidence="4">Gfo/Idh/MocA family oxidoreductase</fullName>
    </submittedName>
</protein>
<comment type="caution">
    <text evidence="4">The sequence shown here is derived from an EMBL/GenBank/DDBJ whole genome shotgun (WGS) entry which is preliminary data.</text>
</comment>
<dbReference type="InterPro" id="IPR036291">
    <property type="entry name" value="NAD(P)-bd_dom_sf"/>
</dbReference>
<dbReference type="AlphaFoldDB" id="A0A4R4ZLL6"/>
<dbReference type="OrthoDB" id="9815825at2"/>
<gene>
    <name evidence="4" type="ORF">E1263_22375</name>
</gene>
<dbReference type="Pfam" id="PF01408">
    <property type="entry name" value="GFO_IDH_MocA"/>
    <property type="match status" value="1"/>
</dbReference>
<dbReference type="RefSeq" id="WP_132170468.1">
    <property type="nucleotide sequence ID" value="NZ_SMKX01000067.1"/>
</dbReference>
<dbReference type="PANTHER" id="PTHR43818">
    <property type="entry name" value="BCDNA.GH03377"/>
    <property type="match status" value="1"/>
</dbReference>
<dbReference type="GO" id="GO:0016491">
    <property type="term" value="F:oxidoreductase activity"/>
    <property type="evidence" value="ECO:0007669"/>
    <property type="project" value="UniProtKB-KW"/>
</dbReference>